<dbReference type="PANTHER" id="PTHR31485">
    <property type="entry name" value="PEPTIDYL SERINE ALPHA-GALACTOSYLTRANSFERASE"/>
    <property type="match status" value="1"/>
</dbReference>
<keyword evidence="2" id="KW-0328">Glycosyltransferase</keyword>
<keyword evidence="6 7" id="KW-0472">Membrane</keyword>
<evidence type="ECO:0000256" key="1">
    <source>
        <dbReference type="ARBA" id="ARBA00004167"/>
    </source>
</evidence>
<evidence type="ECO:0000256" key="3">
    <source>
        <dbReference type="ARBA" id="ARBA00022679"/>
    </source>
</evidence>
<feature type="signal peptide" evidence="8">
    <location>
        <begin position="1"/>
        <end position="21"/>
    </location>
</feature>
<dbReference type="Pfam" id="PF23452">
    <property type="entry name" value="HPAT"/>
    <property type="match status" value="2"/>
</dbReference>
<reference evidence="11" key="1">
    <citation type="journal article" date="2018" name="Gigascience">
        <title>Genome assembly of the Pink Ipe (Handroanthus impetiginosus, Bignoniaceae), a highly valued, ecologically keystone Neotropical timber forest tree.</title>
        <authorList>
            <person name="Silva-Junior O.B."/>
            <person name="Grattapaglia D."/>
            <person name="Novaes E."/>
            <person name="Collevatti R.G."/>
        </authorList>
    </citation>
    <scope>NUCLEOTIDE SEQUENCE [LARGE SCALE GENOMIC DNA]</scope>
    <source>
        <strain evidence="11">cv. UFG-1</strain>
    </source>
</reference>
<name>A0A2G9HJW1_9LAMI</name>
<feature type="transmembrane region" description="Helical" evidence="7">
    <location>
        <begin position="765"/>
        <end position="786"/>
    </location>
</feature>
<dbReference type="InterPro" id="IPR056508">
    <property type="entry name" value="HPAT-like"/>
</dbReference>
<evidence type="ECO:0000256" key="2">
    <source>
        <dbReference type="ARBA" id="ARBA00022676"/>
    </source>
</evidence>
<evidence type="ECO:0000256" key="5">
    <source>
        <dbReference type="ARBA" id="ARBA00022989"/>
    </source>
</evidence>
<evidence type="ECO:0000256" key="7">
    <source>
        <dbReference type="SAM" id="Phobius"/>
    </source>
</evidence>
<feature type="domain" description="Hydroxyproline O-arabinosyltransferase-like" evidence="9">
    <location>
        <begin position="388"/>
        <end position="646"/>
    </location>
</feature>
<dbReference type="EMBL" id="NKXS01001605">
    <property type="protein sequence ID" value="PIN17816.1"/>
    <property type="molecule type" value="Genomic_DNA"/>
</dbReference>
<dbReference type="InterPro" id="IPR044845">
    <property type="entry name" value="HPAT/SRGT1-like"/>
</dbReference>
<feature type="chain" id="PRO_5013950293" description="Hydroxyproline O-arabinosyltransferase-like domain-containing protein" evidence="8">
    <location>
        <begin position="22"/>
        <end position="807"/>
    </location>
</feature>
<keyword evidence="3" id="KW-0808">Transferase</keyword>
<evidence type="ECO:0000313" key="11">
    <source>
        <dbReference type="Proteomes" id="UP000231279"/>
    </source>
</evidence>
<dbReference type="AlphaFoldDB" id="A0A2G9HJW1"/>
<accession>A0A2G9HJW1</accession>
<evidence type="ECO:0000256" key="6">
    <source>
        <dbReference type="ARBA" id="ARBA00023136"/>
    </source>
</evidence>
<proteinExistence type="predicted"/>
<dbReference type="Proteomes" id="UP000231279">
    <property type="component" value="Unassembled WGS sequence"/>
</dbReference>
<keyword evidence="11" id="KW-1185">Reference proteome</keyword>
<dbReference type="STRING" id="429701.A0A2G9HJW1"/>
<dbReference type="GO" id="GO:0016757">
    <property type="term" value="F:glycosyltransferase activity"/>
    <property type="evidence" value="ECO:0007669"/>
    <property type="project" value="UniProtKB-KW"/>
</dbReference>
<sequence length="807" mass="92252">MKKILVLMAAMAALLVGRGGAQKLGLTAPFRIHTLFTAECGYYFDWQTVGLMHSYRNARQRGPMTRLLSCTDEEEKKSYRGMDLAPTLEVSSMTIDSKNGDGSYKPAAIIHWLKHSKDADNVDWVVILDPDMIIRAPIIPWELGAEKGRPLVAYHGYLIECNNVLPKLNMKHSEPCDKFGGLLAIHIDDLRALAPIWLSKTEEIWQNRSRWGTNYTNDIYQTRWISEVYGYSFAAAKVGLRHKINDNVVFHSGYIPQEGFEPILMHYGLPLSVGNWSFSKLEHKEDDVVYDCHRLFPQPPYPGEVKEMEAEPNKGRALLLNMECVNTLNEGLSLQHAAYGCPKPKWSEYLSILRSKAIEEITQPRTLSRRTMEVNVQNQDTNSYPKIHTIFSAECSPYFDWQTVGLVHSFYKSGQPGSITRLLSCTEEDLKRYNGHDLAPTHYVPSMSRHPITGDWYPEINKPAAVVHWINHVKIDAEYVIILDADMIMKGPITPWEFNAAPRRPVSTPYDFLIGCDNELVKIHTRNPDACEKVGGVIIMHIRDVKRFALLWLHKTEQVRADMALRTTRNGAGDIYEAGRLSEMYGYVFAAAELNFKHVTSKDILIHLGHVPAPDVKYRVLHYALQFRVGNWSFDKAKWTHLDVVKSCWAKFPDPPDPSTLDWSKQDSLQRDLLSLECVNSLNEALHIHYERKKCLEANSLSPPVVEATPDRPFLTPPNRETTTSRKFGKLDEVDAFRDDLEVNNESQELSPPEVTTQRFSSMRVWMISLWAFSIFVFVIAMSMIINSQRRQKKRSKSLKNKSRTSN</sequence>
<evidence type="ECO:0000313" key="10">
    <source>
        <dbReference type="EMBL" id="PIN17816.1"/>
    </source>
</evidence>
<comment type="caution">
    <text evidence="10">The sequence shown here is derived from an EMBL/GenBank/DDBJ whole genome shotgun (WGS) entry which is preliminary data.</text>
</comment>
<organism evidence="10 11">
    <name type="scientific">Handroanthus impetiginosus</name>
    <dbReference type="NCBI Taxonomy" id="429701"/>
    <lineage>
        <taxon>Eukaryota</taxon>
        <taxon>Viridiplantae</taxon>
        <taxon>Streptophyta</taxon>
        <taxon>Embryophyta</taxon>
        <taxon>Tracheophyta</taxon>
        <taxon>Spermatophyta</taxon>
        <taxon>Magnoliopsida</taxon>
        <taxon>eudicotyledons</taxon>
        <taxon>Gunneridae</taxon>
        <taxon>Pentapetalae</taxon>
        <taxon>asterids</taxon>
        <taxon>lamiids</taxon>
        <taxon>Lamiales</taxon>
        <taxon>Bignoniaceae</taxon>
        <taxon>Crescentiina</taxon>
        <taxon>Tabebuia alliance</taxon>
        <taxon>Handroanthus</taxon>
    </lineage>
</organism>
<comment type="subcellular location">
    <subcellularLocation>
        <location evidence="1">Membrane</location>
        <topology evidence="1">Single-pass membrane protein</topology>
    </subcellularLocation>
</comment>
<dbReference type="PANTHER" id="PTHR31485:SF7">
    <property type="entry name" value="PEPTIDYL SERINE ALPHA-GALACTOSYLTRANSFERASE"/>
    <property type="match status" value="1"/>
</dbReference>
<evidence type="ECO:0000256" key="8">
    <source>
        <dbReference type="SAM" id="SignalP"/>
    </source>
</evidence>
<dbReference type="GO" id="GO:0016020">
    <property type="term" value="C:membrane"/>
    <property type="evidence" value="ECO:0007669"/>
    <property type="project" value="UniProtKB-SubCell"/>
</dbReference>
<gene>
    <name evidence="10" type="ORF">CDL12_09520</name>
</gene>
<protein>
    <recommendedName>
        <fullName evidence="9">Hydroxyproline O-arabinosyltransferase-like domain-containing protein</fullName>
    </recommendedName>
</protein>
<keyword evidence="4 7" id="KW-0812">Transmembrane</keyword>
<evidence type="ECO:0000256" key="4">
    <source>
        <dbReference type="ARBA" id="ARBA00022692"/>
    </source>
</evidence>
<feature type="domain" description="Hydroxyproline O-arabinosyltransferase-like" evidence="9">
    <location>
        <begin position="33"/>
        <end position="254"/>
    </location>
</feature>
<evidence type="ECO:0000259" key="9">
    <source>
        <dbReference type="Pfam" id="PF23452"/>
    </source>
</evidence>
<dbReference type="OrthoDB" id="2015991at2759"/>
<keyword evidence="5 7" id="KW-1133">Transmembrane helix</keyword>
<keyword evidence="8" id="KW-0732">Signal</keyword>